<dbReference type="EMBL" id="JADGJQ010000021">
    <property type="protein sequence ID" value="KAJ3179408.1"/>
    <property type="molecule type" value="Genomic_DNA"/>
</dbReference>
<evidence type="ECO:0000313" key="3">
    <source>
        <dbReference type="EMBL" id="KAJ3179408.1"/>
    </source>
</evidence>
<organism evidence="3 4">
    <name type="scientific">Geranomyces variabilis</name>
    <dbReference type="NCBI Taxonomy" id="109894"/>
    <lineage>
        <taxon>Eukaryota</taxon>
        <taxon>Fungi</taxon>
        <taxon>Fungi incertae sedis</taxon>
        <taxon>Chytridiomycota</taxon>
        <taxon>Chytridiomycota incertae sedis</taxon>
        <taxon>Chytridiomycetes</taxon>
        <taxon>Spizellomycetales</taxon>
        <taxon>Powellomycetaceae</taxon>
        <taxon>Geranomyces</taxon>
    </lineage>
</organism>
<name>A0AAD5TQU6_9FUNG</name>
<feature type="region of interest" description="Disordered" evidence="2">
    <location>
        <begin position="1"/>
        <end position="38"/>
    </location>
</feature>
<feature type="region of interest" description="Disordered" evidence="2">
    <location>
        <begin position="262"/>
        <end position="409"/>
    </location>
</feature>
<comment type="caution">
    <text evidence="3">The sequence shown here is derived from an EMBL/GenBank/DDBJ whole genome shotgun (WGS) entry which is preliminary data.</text>
</comment>
<sequence>MTSHAAVPADRPPSSKRPTSTSAQSTATTVASSSIATRREFAVDINREARSKYSKNHPDNLACRNIEGPIGKPLPPPTPATAHRRYTPVYKCSNRLLAKKWDDVAAQRHREKIASMKPAIDNKPPRKCSHLDMGLKKLRQEQEKSHRIQEENVILLNRMARQLQSPVGFTNVDSAYRVKDPPRKLNPQTRARERHAHEIDHANQLLVDRIQRSAPVYSREAWTEDRRRNLGYIANHSRYPEAYHEEFEREGVQLPYNQAIYVHPTGKRGGSSDDGDDDEDEDSRHKGAGAADGSDSESRPAPSETDRIDANNAHDLGKPRNVKPLKGAWTEGDHEDHPREDKPMPHRRPQSAGPTRAAQTPVTAVESARTVVPTAAAYNTYQRSPEPRGKIPGGKWSKSLRPALPTVSS</sequence>
<proteinExistence type="inferred from homology"/>
<feature type="compositionally biased region" description="Low complexity" evidence="2">
    <location>
        <begin position="16"/>
        <end position="36"/>
    </location>
</feature>
<feature type="compositionally biased region" description="Basic and acidic residues" evidence="2">
    <location>
        <begin position="331"/>
        <end position="344"/>
    </location>
</feature>
<dbReference type="PANTHER" id="PTHR33768:SF3">
    <property type="entry name" value="MIP11318P"/>
    <property type="match status" value="1"/>
</dbReference>
<comment type="similarity">
    <text evidence="1">Belongs to the CFAP97 family.</text>
</comment>
<dbReference type="Pfam" id="PF13879">
    <property type="entry name" value="Hmw_CFAP97"/>
    <property type="match status" value="1"/>
</dbReference>
<evidence type="ECO:0000256" key="1">
    <source>
        <dbReference type="ARBA" id="ARBA00008315"/>
    </source>
</evidence>
<dbReference type="PANTHER" id="PTHR33768">
    <property type="entry name" value="MIP11318P"/>
    <property type="match status" value="1"/>
</dbReference>
<feature type="region of interest" description="Disordered" evidence="2">
    <location>
        <begin position="178"/>
        <end position="200"/>
    </location>
</feature>
<protein>
    <submittedName>
        <fullName evidence="3">Uncharacterized protein</fullName>
    </submittedName>
</protein>
<gene>
    <name evidence="3" type="ORF">HDU87_003018</name>
</gene>
<evidence type="ECO:0000256" key="2">
    <source>
        <dbReference type="SAM" id="MobiDB-lite"/>
    </source>
</evidence>
<evidence type="ECO:0000313" key="4">
    <source>
        <dbReference type="Proteomes" id="UP001212152"/>
    </source>
</evidence>
<accession>A0AAD5TQU6</accession>
<dbReference type="AlphaFoldDB" id="A0AAD5TQU6"/>
<keyword evidence="4" id="KW-1185">Reference proteome</keyword>
<reference evidence="3" key="1">
    <citation type="submission" date="2020-05" db="EMBL/GenBank/DDBJ databases">
        <title>Phylogenomic resolution of chytrid fungi.</title>
        <authorList>
            <person name="Stajich J.E."/>
            <person name="Amses K."/>
            <person name="Simmons R."/>
            <person name="Seto K."/>
            <person name="Myers J."/>
            <person name="Bonds A."/>
            <person name="Quandt C.A."/>
            <person name="Barry K."/>
            <person name="Liu P."/>
            <person name="Grigoriev I."/>
            <person name="Longcore J.E."/>
            <person name="James T.Y."/>
        </authorList>
    </citation>
    <scope>NUCLEOTIDE SEQUENCE</scope>
    <source>
        <strain evidence="3">JEL0379</strain>
    </source>
</reference>
<dbReference type="Proteomes" id="UP001212152">
    <property type="component" value="Unassembled WGS sequence"/>
</dbReference>
<dbReference type="InterPro" id="IPR029488">
    <property type="entry name" value="Hmw/CFAP97"/>
</dbReference>
<dbReference type="InterPro" id="IPR038792">
    <property type="entry name" value="CFAP97D1/2"/>
</dbReference>